<gene>
    <name evidence="1" type="ordered locus">CKL_3306</name>
</gene>
<reference evidence="1 2" key="1">
    <citation type="journal article" date="2008" name="Proc. Natl. Acad. Sci. U.S.A.">
        <title>The genome of Clostridium kluyveri, a strict anaerobe with unique metabolic features.</title>
        <authorList>
            <person name="Seedorf H."/>
            <person name="Fricke W.F."/>
            <person name="Veith B."/>
            <person name="Brueggemann H."/>
            <person name="Liesegang H."/>
            <person name="Strittmatter A."/>
            <person name="Miethke M."/>
            <person name="Buckel W."/>
            <person name="Hinderberger J."/>
            <person name="Li F."/>
            <person name="Hagemeier C."/>
            <person name="Thauer R.K."/>
            <person name="Gottschalk G."/>
        </authorList>
    </citation>
    <scope>NUCLEOTIDE SEQUENCE [LARGE SCALE GENOMIC DNA]</scope>
    <source>
        <strain evidence="2">ATCC 8527 / DSM 555 / NCIMB 10680</strain>
    </source>
</reference>
<dbReference type="SUPFAM" id="SSF140500">
    <property type="entry name" value="BAS1536-like"/>
    <property type="match status" value="1"/>
</dbReference>
<dbReference type="GO" id="GO:0046983">
    <property type="term" value="F:protein dimerization activity"/>
    <property type="evidence" value="ECO:0007669"/>
    <property type="project" value="InterPro"/>
</dbReference>
<dbReference type="RefSeq" id="WP_012103640.1">
    <property type="nucleotide sequence ID" value="NC_009706.1"/>
</dbReference>
<dbReference type="InterPro" id="IPR036638">
    <property type="entry name" value="HLH_DNA-bd_sf"/>
</dbReference>
<dbReference type="GO" id="GO:0043937">
    <property type="term" value="P:regulation of sporulation"/>
    <property type="evidence" value="ECO:0007669"/>
    <property type="project" value="InterPro"/>
</dbReference>
<dbReference type="InterPro" id="IPR018540">
    <property type="entry name" value="Spo0E-like"/>
</dbReference>
<keyword evidence="2" id="KW-1185">Reference proteome</keyword>
<organism evidence="1 2">
    <name type="scientific">Clostridium kluyveri (strain ATCC 8527 / DSM 555 / NBRC 12016 / NCIMB 10680 / K1)</name>
    <dbReference type="NCBI Taxonomy" id="431943"/>
    <lineage>
        <taxon>Bacteria</taxon>
        <taxon>Bacillati</taxon>
        <taxon>Bacillota</taxon>
        <taxon>Clostridia</taxon>
        <taxon>Eubacteriales</taxon>
        <taxon>Clostridiaceae</taxon>
        <taxon>Clostridium</taxon>
    </lineage>
</organism>
<dbReference type="KEGG" id="ckl:CKL_3306"/>
<dbReference type="Pfam" id="PF09388">
    <property type="entry name" value="SpoOE-like"/>
    <property type="match status" value="1"/>
</dbReference>
<evidence type="ECO:0000313" key="2">
    <source>
        <dbReference type="Proteomes" id="UP000002411"/>
    </source>
</evidence>
<dbReference type="EMBL" id="CP000673">
    <property type="protein sequence ID" value="EDK35309.1"/>
    <property type="molecule type" value="Genomic_DNA"/>
</dbReference>
<dbReference type="HOGENOM" id="CLU_2914336_0_0_9"/>
<dbReference type="InterPro" id="IPR037208">
    <property type="entry name" value="Spo0E-like_sf"/>
</dbReference>
<dbReference type="AlphaFoldDB" id="A5N2G3"/>
<name>A5N2G3_CLOK5</name>
<dbReference type="STRING" id="431943.CKL_3306"/>
<protein>
    <recommendedName>
        <fullName evidence="3">Spo0E family sporulation regulatory protein-aspartic acid phosphatase</fullName>
    </recommendedName>
</protein>
<evidence type="ECO:0008006" key="3">
    <source>
        <dbReference type="Google" id="ProtNLM"/>
    </source>
</evidence>
<sequence>MTIEAARDKLHECMDLYDLSDIRTLEASQEMDELVNAEMRKMMEGEKGKYDTARSSSIRSL</sequence>
<dbReference type="Proteomes" id="UP000002411">
    <property type="component" value="Chromosome"/>
</dbReference>
<proteinExistence type="predicted"/>
<accession>A5N2G3</accession>
<dbReference type="Gene3D" id="4.10.280.10">
    <property type="entry name" value="Helix-loop-helix DNA-binding domain"/>
    <property type="match status" value="1"/>
</dbReference>
<evidence type="ECO:0000313" key="1">
    <source>
        <dbReference type="EMBL" id="EDK35309.1"/>
    </source>
</evidence>